<evidence type="ECO:0000256" key="2">
    <source>
        <dbReference type="SAM" id="MobiDB-lite"/>
    </source>
</evidence>
<sequence length="219" mass="25325">MVSSLKEISGLNVLSLQNRLTKRNAELVNEAVNGYAKHKDANNLRAHRLIHTSSTVEMTSDSFMKAINDVHEKRKEAEEEVLEARRVRKGNMLNKNKDTETKQLRLLRQKIDNKDTIFKKDAEPFIKALTFIERQKKETETRKNRIKRLQKLATYIASEYVKKAQAIINQEIKEVDRRTRSKTPAGHVQHTETVSYPSEEQTTYVPSVPSNLLDELNLL</sequence>
<protein>
    <submittedName>
        <fullName evidence="3">Uncharacterized protein</fullName>
    </submittedName>
</protein>
<evidence type="ECO:0000256" key="1">
    <source>
        <dbReference type="SAM" id="Coils"/>
    </source>
</evidence>
<dbReference type="EMBL" id="HBIN01011217">
    <property type="protein sequence ID" value="CAE0438151.1"/>
    <property type="molecule type" value="Transcribed_RNA"/>
</dbReference>
<keyword evidence="1" id="KW-0175">Coiled coil</keyword>
<evidence type="ECO:0000313" key="3">
    <source>
        <dbReference type="EMBL" id="CAE0438151.1"/>
    </source>
</evidence>
<accession>A0A6S8CQK6</accession>
<name>A0A6S8CQK6_9STRA</name>
<organism evidence="3">
    <name type="scientific">Aplanochytrium stocchinoi</name>
    <dbReference type="NCBI Taxonomy" id="215587"/>
    <lineage>
        <taxon>Eukaryota</taxon>
        <taxon>Sar</taxon>
        <taxon>Stramenopiles</taxon>
        <taxon>Bigyra</taxon>
        <taxon>Labyrinthulomycetes</taxon>
        <taxon>Thraustochytrida</taxon>
        <taxon>Thraustochytriidae</taxon>
        <taxon>Aplanochytrium</taxon>
    </lineage>
</organism>
<dbReference type="EMBL" id="HBIN01011230">
    <property type="protein sequence ID" value="CAE0438160.1"/>
    <property type="molecule type" value="Transcribed_RNA"/>
</dbReference>
<reference evidence="3" key="1">
    <citation type="submission" date="2021-01" db="EMBL/GenBank/DDBJ databases">
        <authorList>
            <person name="Corre E."/>
            <person name="Pelletier E."/>
            <person name="Niang G."/>
            <person name="Scheremetjew M."/>
            <person name="Finn R."/>
            <person name="Kale V."/>
            <person name="Holt S."/>
            <person name="Cochrane G."/>
            <person name="Meng A."/>
            <person name="Brown T."/>
            <person name="Cohen L."/>
        </authorList>
    </citation>
    <scope>NUCLEOTIDE SEQUENCE</scope>
    <source>
        <strain evidence="3">GSBS06</strain>
    </source>
</reference>
<gene>
    <name evidence="3" type="ORF">ASTO00021_LOCUS8399</name>
    <name evidence="4" type="ORF">ASTO00021_LOCUS8408</name>
</gene>
<feature type="coiled-coil region" evidence="1">
    <location>
        <begin position="60"/>
        <end position="87"/>
    </location>
</feature>
<dbReference type="AlphaFoldDB" id="A0A6S8CQK6"/>
<evidence type="ECO:0000313" key="4">
    <source>
        <dbReference type="EMBL" id="CAE0438160.1"/>
    </source>
</evidence>
<proteinExistence type="predicted"/>
<feature type="region of interest" description="Disordered" evidence="2">
    <location>
        <begin position="175"/>
        <end position="206"/>
    </location>
</feature>
<feature type="compositionally biased region" description="Polar residues" evidence="2">
    <location>
        <begin position="191"/>
        <end position="206"/>
    </location>
</feature>